<feature type="region of interest" description="Disordered" evidence="1">
    <location>
        <begin position="97"/>
        <end position="118"/>
    </location>
</feature>
<dbReference type="GO" id="GO:0006355">
    <property type="term" value="P:regulation of DNA-templated transcription"/>
    <property type="evidence" value="ECO:0007669"/>
    <property type="project" value="TreeGrafter"/>
</dbReference>
<keyword evidence="4" id="KW-0238">DNA-binding</keyword>
<evidence type="ECO:0000256" key="1">
    <source>
        <dbReference type="SAM" id="MobiDB-lite"/>
    </source>
</evidence>
<dbReference type="RefSeq" id="WP_067306689.1">
    <property type="nucleotide sequence ID" value="NZ_CP016279.1"/>
</dbReference>
<dbReference type="InterPro" id="IPR005119">
    <property type="entry name" value="LysR_subst-bd"/>
</dbReference>
<dbReference type="PANTHER" id="PTHR30419:SF31">
    <property type="entry name" value="BLR3139 PROTEIN"/>
    <property type="match status" value="1"/>
</dbReference>
<organism evidence="3 5">
    <name type="scientific">Streptomyces griseochromogenes</name>
    <dbReference type="NCBI Taxonomy" id="68214"/>
    <lineage>
        <taxon>Bacteria</taxon>
        <taxon>Bacillati</taxon>
        <taxon>Actinomycetota</taxon>
        <taxon>Actinomycetes</taxon>
        <taxon>Kitasatosporales</taxon>
        <taxon>Streptomycetaceae</taxon>
        <taxon>Streptomyces</taxon>
    </lineage>
</organism>
<gene>
    <name evidence="3" type="ORF">AVL59_20955</name>
    <name evidence="4" type="ORF">J2Z21_009446</name>
</gene>
<reference evidence="3 5" key="1">
    <citation type="submission" date="2016-06" db="EMBL/GenBank/DDBJ databases">
        <title>Complete genome sequence of Streptomyces griseochromogenes ATCC 14511, the Blasticidin S producer.</title>
        <authorList>
            <person name="Wu L."/>
        </authorList>
    </citation>
    <scope>NUCLEOTIDE SEQUENCE [LARGE SCALE GENOMIC DNA]</scope>
    <source>
        <strain evidence="3 5">ATCC 14511</strain>
    </source>
</reference>
<evidence type="ECO:0000313" key="6">
    <source>
        <dbReference type="Proteomes" id="UP001519309"/>
    </source>
</evidence>
<dbReference type="AlphaFoldDB" id="A0A1B1AYT9"/>
<accession>A0A1B1AYT9</accession>
<dbReference type="GO" id="GO:0003677">
    <property type="term" value="F:DNA binding"/>
    <property type="evidence" value="ECO:0007669"/>
    <property type="project" value="UniProtKB-KW"/>
</dbReference>
<evidence type="ECO:0000313" key="4">
    <source>
        <dbReference type="EMBL" id="MBP2056428.1"/>
    </source>
</evidence>
<dbReference type="SUPFAM" id="SSF53850">
    <property type="entry name" value="Periplasmic binding protein-like II"/>
    <property type="match status" value="1"/>
</dbReference>
<dbReference type="Pfam" id="PF03466">
    <property type="entry name" value="LysR_substrate"/>
    <property type="match status" value="1"/>
</dbReference>
<feature type="domain" description="LysR substrate-binding" evidence="2">
    <location>
        <begin position="25"/>
        <end position="87"/>
    </location>
</feature>
<reference evidence="4 6" key="2">
    <citation type="submission" date="2021-03" db="EMBL/GenBank/DDBJ databases">
        <title>Genomic Encyclopedia of Type Strains, Phase IV (KMG-IV): sequencing the most valuable type-strain genomes for metagenomic binning, comparative biology and taxonomic classification.</title>
        <authorList>
            <person name="Goeker M."/>
        </authorList>
    </citation>
    <scope>NUCLEOTIDE SEQUENCE [LARGE SCALE GENOMIC DNA]</scope>
    <source>
        <strain evidence="4 6">DSM 40499</strain>
    </source>
</reference>
<name>A0A1B1AYT9_9ACTN</name>
<dbReference type="KEGG" id="sgs:AVL59_20955"/>
<proteinExistence type="predicted"/>
<protein>
    <submittedName>
        <fullName evidence="4">DNA-binding transcriptional LysR family regulator</fullName>
    </submittedName>
</protein>
<evidence type="ECO:0000313" key="5">
    <source>
        <dbReference type="Proteomes" id="UP000092659"/>
    </source>
</evidence>
<dbReference type="InterPro" id="IPR050950">
    <property type="entry name" value="HTH-type_LysR_regulators"/>
</dbReference>
<dbReference type="PANTHER" id="PTHR30419">
    <property type="entry name" value="HTH-TYPE TRANSCRIPTIONAL REGULATOR YBHD"/>
    <property type="match status" value="1"/>
</dbReference>
<sequence length="118" mass="12585">MALAWAHRMLAEQDALRQELSAPRGGLTGTLRLGGVPTAVPVMSPLTTPFCDRHPRAGVTLEALSSAEIRHGLAEFELDAAMTYLDDDALRHVPHAIGEGGAQHRPPRTVAAPPAWPP</sequence>
<dbReference type="STRING" id="68214.AVL59_20955"/>
<dbReference type="Proteomes" id="UP000092659">
    <property type="component" value="Chromosome"/>
</dbReference>
<dbReference type="Proteomes" id="UP001519309">
    <property type="component" value="Unassembled WGS sequence"/>
</dbReference>
<dbReference type="EMBL" id="JAGGLP010000046">
    <property type="protein sequence ID" value="MBP2056428.1"/>
    <property type="molecule type" value="Genomic_DNA"/>
</dbReference>
<keyword evidence="6" id="KW-1185">Reference proteome</keyword>
<dbReference type="GO" id="GO:0005829">
    <property type="term" value="C:cytosol"/>
    <property type="evidence" value="ECO:0007669"/>
    <property type="project" value="TreeGrafter"/>
</dbReference>
<evidence type="ECO:0000259" key="2">
    <source>
        <dbReference type="Pfam" id="PF03466"/>
    </source>
</evidence>
<evidence type="ECO:0000313" key="3">
    <source>
        <dbReference type="EMBL" id="ANP51729.1"/>
    </source>
</evidence>
<dbReference type="Gene3D" id="3.40.190.10">
    <property type="entry name" value="Periplasmic binding protein-like II"/>
    <property type="match status" value="1"/>
</dbReference>
<dbReference type="EMBL" id="CP016279">
    <property type="protein sequence ID" value="ANP51729.1"/>
    <property type="molecule type" value="Genomic_DNA"/>
</dbReference>